<proteinExistence type="predicted"/>
<reference evidence="1 2" key="1">
    <citation type="journal article" date="2011" name="PLoS Pathog.">
        <title>Dynamic evolution of pathogenicity revealed by sequencing and comparative genomics of 19 Pseudomonas syringae isolates.</title>
        <authorList>
            <person name="Baltrus D.A."/>
            <person name="Nishimura M.T."/>
            <person name="Romanchuk A."/>
            <person name="Chang J.H."/>
            <person name="Mukhtar M.S."/>
            <person name="Cherkis K."/>
            <person name="Roach J."/>
            <person name="Grant S.R."/>
            <person name="Jones C.D."/>
            <person name="Dangl J.L."/>
        </authorList>
    </citation>
    <scope>NUCLEOTIDE SEQUENCE [LARGE SCALE GENOMIC DNA]</scope>
    <source>
        <strain evidence="2">race 4</strain>
    </source>
</reference>
<comment type="caution">
    <text evidence="1">The sequence shown here is derived from an EMBL/GenBank/DDBJ whole genome shotgun (WGS) entry which is preliminary data.</text>
</comment>
<organism evidence="1 2">
    <name type="scientific">Pseudomonas savastanoi pv. glycinea str. race 4</name>
    <dbReference type="NCBI Taxonomy" id="875330"/>
    <lineage>
        <taxon>Bacteria</taxon>
        <taxon>Pseudomonadati</taxon>
        <taxon>Pseudomonadota</taxon>
        <taxon>Gammaproteobacteria</taxon>
        <taxon>Pseudomonadales</taxon>
        <taxon>Pseudomonadaceae</taxon>
        <taxon>Pseudomonas</taxon>
    </lineage>
</organism>
<name>E7PPC6_PSESG</name>
<dbReference type="AlphaFoldDB" id="E7PPC6"/>
<dbReference type="EMBL" id="ADWY01004361">
    <property type="protein sequence ID" value="EGH19721.1"/>
    <property type="molecule type" value="Genomic_DNA"/>
</dbReference>
<accession>E7PPC6</accession>
<evidence type="ECO:0000313" key="1">
    <source>
        <dbReference type="EMBL" id="EGH19721.1"/>
    </source>
</evidence>
<gene>
    <name evidence="1" type="ORF">Pgy4_42904</name>
</gene>
<sequence>MHRMNDFAWKKATVRAAKLWQEENFRPALPGYLSIRIHDLRHLR</sequence>
<dbReference type="BioCyc" id="PSYR875330:G11XH-1537-MONOMER"/>
<protein>
    <submittedName>
        <fullName evidence="1">Integrase family protein</fullName>
    </submittedName>
</protein>
<dbReference type="Proteomes" id="UP000005466">
    <property type="component" value="Unassembled WGS sequence"/>
</dbReference>
<dbReference type="HOGENOM" id="CLU_3220782_0_0_6"/>
<evidence type="ECO:0000313" key="2">
    <source>
        <dbReference type="Proteomes" id="UP000005466"/>
    </source>
</evidence>